<reference evidence="3" key="1">
    <citation type="submission" date="2017-02" db="UniProtKB">
        <authorList>
            <consortium name="WormBaseParasite"/>
        </authorList>
    </citation>
    <scope>IDENTIFICATION</scope>
</reference>
<gene>
    <name evidence="1" type="ORF">HPLM_LOCUS21589</name>
</gene>
<dbReference type="AlphaFoldDB" id="A0A0N4XB55"/>
<sequence>MTLFQNKRLYRTFMAANSENHLEAPTNKNSVPSEPSCPVGSCNCGSYGSPVKLRWNLRACSVAASTPRITLAGRAHLV</sequence>
<protein>
    <submittedName>
        <fullName evidence="3">Phlebovirus glycoprotein G2 fusion domain-containing protein</fullName>
    </submittedName>
</protein>
<accession>A0A0N4XB55</accession>
<proteinExistence type="predicted"/>
<evidence type="ECO:0000313" key="1">
    <source>
        <dbReference type="EMBL" id="VDO90918.1"/>
    </source>
</evidence>
<dbReference type="EMBL" id="UZAF01023696">
    <property type="protein sequence ID" value="VDO90918.1"/>
    <property type="molecule type" value="Genomic_DNA"/>
</dbReference>
<keyword evidence="2" id="KW-1185">Reference proteome</keyword>
<name>A0A0N4XB55_HAEPC</name>
<dbReference type="OrthoDB" id="5896320at2759"/>
<reference evidence="1 2" key="2">
    <citation type="submission" date="2018-11" db="EMBL/GenBank/DDBJ databases">
        <authorList>
            <consortium name="Pathogen Informatics"/>
        </authorList>
    </citation>
    <scope>NUCLEOTIDE SEQUENCE [LARGE SCALE GENOMIC DNA]</scope>
    <source>
        <strain evidence="1 2">MHpl1</strain>
    </source>
</reference>
<dbReference type="Proteomes" id="UP000268014">
    <property type="component" value="Unassembled WGS sequence"/>
</dbReference>
<evidence type="ECO:0000313" key="2">
    <source>
        <dbReference type="Proteomes" id="UP000268014"/>
    </source>
</evidence>
<evidence type="ECO:0000313" key="3">
    <source>
        <dbReference type="WBParaSite" id="HPLM_0002160001-mRNA-1"/>
    </source>
</evidence>
<organism evidence="3">
    <name type="scientific">Haemonchus placei</name>
    <name type="common">Barber's pole worm</name>
    <dbReference type="NCBI Taxonomy" id="6290"/>
    <lineage>
        <taxon>Eukaryota</taxon>
        <taxon>Metazoa</taxon>
        <taxon>Ecdysozoa</taxon>
        <taxon>Nematoda</taxon>
        <taxon>Chromadorea</taxon>
        <taxon>Rhabditida</taxon>
        <taxon>Rhabditina</taxon>
        <taxon>Rhabditomorpha</taxon>
        <taxon>Strongyloidea</taxon>
        <taxon>Trichostrongylidae</taxon>
        <taxon>Haemonchus</taxon>
    </lineage>
</organism>
<dbReference type="WBParaSite" id="HPLM_0002160001-mRNA-1">
    <property type="protein sequence ID" value="HPLM_0002160001-mRNA-1"/>
    <property type="gene ID" value="HPLM_0002160001"/>
</dbReference>